<dbReference type="Pfam" id="PF20030">
    <property type="entry name" value="bpMoxR"/>
    <property type="match status" value="1"/>
</dbReference>
<evidence type="ECO:0000313" key="3">
    <source>
        <dbReference type="EMBL" id="AMO35911.1"/>
    </source>
</evidence>
<dbReference type="InterPro" id="IPR027417">
    <property type="entry name" value="P-loop_NTPase"/>
</dbReference>
<proteinExistence type="predicted"/>
<name>A0A140IDT6_9RHOO</name>
<dbReference type="STRING" id="1134435.AC731_002490"/>
<evidence type="ECO:0000259" key="2">
    <source>
        <dbReference type="SMART" id="SM00382"/>
    </source>
</evidence>
<dbReference type="Gene3D" id="3.40.50.300">
    <property type="entry name" value="P-loop containing nucleotide triphosphate hydrolases"/>
    <property type="match status" value="1"/>
</dbReference>
<accession>A0A140IDT6</accession>
<dbReference type="Proteomes" id="UP000036902">
    <property type="component" value="Chromosome"/>
</dbReference>
<protein>
    <submittedName>
        <fullName evidence="3">AAA family ATPase</fullName>
    </submittedName>
</protein>
<dbReference type="InterPro" id="IPR041538">
    <property type="entry name" value="RavA-like_AAA_lid"/>
</dbReference>
<keyword evidence="4" id="KW-1185">Reference proteome</keyword>
<reference evidence="4" key="1">
    <citation type="submission" date="2016-03" db="EMBL/GenBank/DDBJ databases">
        <authorList>
            <person name="Ma C."/>
            <person name="Zhou S."/>
            <person name="Yang G."/>
        </authorList>
    </citation>
    <scope>NUCLEOTIDE SEQUENCE [LARGE SCALE GENOMIC DNA]</scope>
    <source>
        <strain evidence="4">SgZ-1</strain>
    </source>
</reference>
<dbReference type="InterPro" id="IPR050513">
    <property type="entry name" value="RavA_ATPases"/>
</dbReference>
<dbReference type="AlphaFoldDB" id="A0A140IDT6"/>
<dbReference type="RefSeq" id="WP_048709027.1">
    <property type="nucleotide sequence ID" value="NZ_CP014646.1"/>
</dbReference>
<feature type="domain" description="AAA+ ATPase" evidence="2">
    <location>
        <begin position="43"/>
        <end position="184"/>
    </location>
</feature>
<sequence length="482" mass="51903">MASEAVVPAHDWPARLSPILVALEAGLVERRLPLRLALLAALSGEHTLLIGPPGTAKSVLARRVHLAFRDARYFERLLTRFTVPEELFGPLSIRALEEDRYERHTAGFLPDATVAFIDEVFKANSAILNALLTLLNEREFDNGAGRQHCPLVSVIGATNAVPEDEVAEAFFDRFLVRLSVGPVSAGGFERLMLDAASVPFGEAGVAMPAALSAAERAALSQAALQVALPDEVLSHLGALRTWQAERGNYVSDRRWVKLGHLLRTAAACEGRDSVSAWDLALAPYCVAADASEQGEIAAWLAARLGVRAVWSPPRLTRIVEAFEAQLSAERAANDLDYDEAGRLRFSAIGQAQEQAEALAGAIGDAKGGAGALRMSYSRQRRYGPLHIGARTRQIDELLERIARYQRELAAQRAALADWRAGSLWAPPRFAEQAQTVLEGVAAALGALQVRASEARAGFESLPRLAEGAGSAPEPVAHEPFVD</sequence>
<feature type="coiled-coil region" evidence="1">
    <location>
        <begin position="387"/>
        <end position="414"/>
    </location>
</feature>
<gene>
    <name evidence="3" type="ORF">AC731_002490</name>
</gene>
<dbReference type="CDD" id="cd00009">
    <property type="entry name" value="AAA"/>
    <property type="match status" value="1"/>
</dbReference>
<evidence type="ECO:0000256" key="1">
    <source>
        <dbReference type="SAM" id="Coils"/>
    </source>
</evidence>
<dbReference type="PANTHER" id="PTHR32204">
    <property type="entry name" value="ATPASE RAVA"/>
    <property type="match status" value="1"/>
</dbReference>
<dbReference type="Pfam" id="PF17868">
    <property type="entry name" value="AAA_lid_8"/>
    <property type="match status" value="1"/>
</dbReference>
<organism evidence="3 4">
    <name type="scientific">Thauera humireducens</name>
    <dbReference type="NCBI Taxonomy" id="1134435"/>
    <lineage>
        <taxon>Bacteria</taxon>
        <taxon>Pseudomonadati</taxon>
        <taxon>Pseudomonadota</taxon>
        <taxon>Betaproteobacteria</taxon>
        <taxon>Rhodocyclales</taxon>
        <taxon>Zoogloeaceae</taxon>
        <taxon>Thauera</taxon>
    </lineage>
</organism>
<dbReference type="EMBL" id="CP014646">
    <property type="protein sequence ID" value="AMO35911.1"/>
    <property type="molecule type" value="Genomic_DNA"/>
</dbReference>
<dbReference type="PANTHER" id="PTHR32204:SF0">
    <property type="entry name" value="ATPASE RAVA"/>
    <property type="match status" value="1"/>
</dbReference>
<dbReference type="InterPro" id="IPR003593">
    <property type="entry name" value="AAA+_ATPase"/>
</dbReference>
<evidence type="ECO:0000313" key="4">
    <source>
        <dbReference type="Proteomes" id="UP000036902"/>
    </source>
</evidence>
<dbReference type="KEGG" id="thu:AC731_002490"/>
<dbReference type="InterPro" id="IPR045427">
    <property type="entry name" value="MoxR"/>
</dbReference>
<keyword evidence="1" id="KW-0175">Coiled coil</keyword>
<dbReference type="SMART" id="SM00382">
    <property type="entry name" value="AAA"/>
    <property type="match status" value="1"/>
</dbReference>
<dbReference type="SUPFAM" id="SSF52540">
    <property type="entry name" value="P-loop containing nucleoside triphosphate hydrolases"/>
    <property type="match status" value="1"/>
</dbReference>